<dbReference type="OrthoDB" id="2635at2759"/>
<dbReference type="InterPro" id="IPR045099">
    <property type="entry name" value="PITH1-like"/>
</dbReference>
<dbReference type="GO" id="GO:0005634">
    <property type="term" value="C:nucleus"/>
    <property type="evidence" value="ECO:0007669"/>
    <property type="project" value="TreeGrafter"/>
</dbReference>
<evidence type="ECO:0000256" key="2">
    <source>
        <dbReference type="SAM" id="MobiDB-lite"/>
    </source>
</evidence>
<reference evidence="4 5" key="1">
    <citation type="journal article" date="2007" name="Proc. Natl. Acad. Sci. U.S.A.">
        <title>Independent sorting-out of thousands of duplicated gene pairs in two yeast species descended from a whole-genome duplication.</title>
        <authorList>
            <person name="Scannell D.R."/>
            <person name="Frank A.C."/>
            <person name="Conant G.C."/>
            <person name="Byrne K.P."/>
            <person name="Woolfit M."/>
            <person name="Wolfe K.H."/>
        </authorList>
    </citation>
    <scope>NUCLEOTIDE SEQUENCE [LARGE SCALE GENOMIC DNA]</scope>
    <source>
        <strain evidence="5">ATCC 22028 / DSM 70294 / BCRC 21397 / CBS 2163 / NBRC 10782 / NRRL Y-8283 / UCD 57-17</strain>
    </source>
</reference>
<dbReference type="GeneID" id="5545166"/>
<accession>A7TLA5</accession>
<evidence type="ECO:0000259" key="3">
    <source>
        <dbReference type="PROSITE" id="PS51532"/>
    </source>
</evidence>
<dbReference type="GO" id="GO:0005737">
    <property type="term" value="C:cytoplasm"/>
    <property type="evidence" value="ECO:0007669"/>
    <property type="project" value="UniProtKB-ARBA"/>
</dbReference>
<dbReference type="PANTHER" id="PTHR12175">
    <property type="entry name" value="AD039 HT014 THIOREDOXIN FAMILY TRP26"/>
    <property type="match status" value="1"/>
</dbReference>
<protein>
    <recommendedName>
        <fullName evidence="3">PITH domain-containing protein</fullName>
    </recommendedName>
</protein>
<dbReference type="InterPro" id="IPR008979">
    <property type="entry name" value="Galactose-bd-like_sf"/>
</dbReference>
<proteinExistence type="inferred from homology"/>
<dbReference type="EMBL" id="DS480413">
    <property type="protein sequence ID" value="EDO16980.1"/>
    <property type="molecule type" value="Genomic_DNA"/>
</dbReference>
<evidence type="ECO:0000313" key="4">
    <source>
        <dbReference type="EMBL" id="EDO16980.1"/>
    </source>
</evidence>
<dbReference type="Pfam" id="PF06201">
    <property type="entry name" value="PITH"/>
    <property type="match status" value="1"/>
</dbReference>
<dbReference type="PANTHER" id="PTHR12175:SF1">
    <property type="entry name" value="PITH DOMAIN-CONTAINING PROTEIN 1"/>
    <property type="match status" value="1"/>
</dbReference>
<dbReference type="Proteomes" id="UP000000267">
    <property type="component" value="Unassembled WGS sequence"/>
</dbReference>
<dbReference type="InParanoid" id="A7TLA5"/>
<name>A7TLA5_VANPO</name>
<dbReference type="eggNOG" id="KOG1730">
    <property type="taxonomic scope" value="Eukaryota"/>
</dbReference>
<sequence length="242" mass="27522">MSHNHNYHHCEDEHHDGHNHTAPIPTNPGQSLYQFIDTTKIRCFNVVGNGCNEIYKGFLKDRDNRFNCSSYAQSDADCQVIVHIPFTATCRVFSIILRTNVDDSSNNLNSPKTIKIFNNFKKNLDFDTLNSAKPDLSIEQPQNVGVQAGSDDINEDESTFVEHYFPRINFQNCSSLTLFLQDNWSGDEDELSRLYYLEIRGEPTGKLQPDNSVPLMAVYEAAPNPAEHNKLEQEADELNFCS</sequence>
<dbReference type="PhylomeDB" id="A7TLA5"/>
<gene>
    <name evidence="4" type="ORF">Kpol_1041p38</name>
</gene>
<feature type="region of interest" description="Disordered" evidence="2">
    <location>
        <begin position="1"/>
        <end position="24"/>
    </location>
</feature>
<dbReference type="InterPro" id="IPR010400">
    <property type="entry name" value="PITH_dom"/>
</dbReference>
<dbReference type="RefSeq" id="XP_001644838.1">
    <property type="nucleotide sequence ID" value="XM_001644788.1"/>
</dbReference>
<dbReference type="OMA" id="RLVFKPW"/>
<dbReference type="KEGG" id="vpo:Kpol_1041p38"/>
<dbReference type="Gene3D" id="2.60.120.470">
    <property type="entry name" value="PITH domain"/>
    <property type="match status" value="1"/>
</dbReference>
<organism evidence="5">
    <name type="scientific">Vanderwaltozyma polyspora (strain ATCC 22028 / DSM 70294 / BCRC 21397 / CBS 2163 / NBRC 10782 / NRRL Y-8283 / UCD 57-17)</name>
    <name type="common">Kluyveromyces polysporus</name>
    <dbReference type="NCBI Taxonomy" id="436907"/>
    <lineage>
        <taxon>Eukaryota</taxon>
        <taxon>Fungi</taxon>
        <taxon>Dikarya</taxon>
        <taxon>Ascomycota</taxon>
        <taxon>Saccharomycotina</taxon>
        <taxon>Saccharomycetes</taxon>
        <taxon>Saccharomycetales</taxon>
        <taxon>Saccharomycetaceae</taxon>
        <taxon>Vanderwaltozyma</taxon>
    </lineage>
</organism>
<dbReference type="InterPro" id="IPR037047">
    <property type="entry name" value="PITH_dom_sf"/>
</dbReference>
<dbReference type="SUPFAM" id="SSF49785">
    <property type="entry name" value="Galactose-binding domain-like"/>
    <property type="match status" value="1"/>
</dbReference>
<evidence type="ECO:0000256" key="1">
    <source>
        <dbReference type="ARBA" id="ARBA00025788"/>
    </source>
</evidence>
<dbReference type="AlphaFoldDB" id="A7TLA5"/>
<feature type="domain" description="PITH" evidence="3">
    <location>
        <begin position="21"/>
        <end position="219"/>
    </location>
</feature>
<evidence type="ECO:0000313" key="5">
    <source>
        <dbReference type="Proteomes" id="UP000000267"/>
    </source>
</evidence>
<comment type="similarity">
    <text evidence="1">Belongs to the PITHD1 family.</text>
</comment>
<dbReference type="HOGENOM" id="CLU_072377_2_0_1"/>
<feature type="compositionally biased region" description="Basic and acidic residues" evidence="2">
    <location>
        <begin position="8"/>
        <end position="19"/>
    </location>
</feature>
<dbReference type="PROSITE" id="PS51532">
    <property type="entry name" value="PITH"/>
    <property type="match status" value="1"/>
</dbReference>
<keyword evidence="5" id="KW-1185">Reference proteome</keyword>